<dbReference type="InterPro" id="IPR050122">
    <property type="entry name" value="RTK"/>
</dbReference>
<organism evidence="5 6">
    <name type="scientific">Plectus sambesii</name>
    <dbReference type="NCBI Taxonomy" id="2011161"/>
    <lineage>
        <taxon>Eukaryota</taxon>
        <taxon>Metazoa</taxon>
        <taxon>Ecdysozoa</taxon>
        <taxon>Nematoda</taxon>
        <taxon>Chromadorea</taxon>
        <taxon>Plectida</taxon>
        <taxon>Plectina</taxon>
        <taxon>Plectoidea</taxon>
        <taxon>Plectidae</taxon>
        <taxon>Plectus</taxon>
    </lineage>
</organism>
<dbReference type="GO" id="GO:0007169">
    <property type="term" value="P:cell surface receptor protein tyrosine kinase signaling pathway"/>
    <property type="evidence" value="ECO:0007669"/>
    <property type="project" value="TreeGrafter"/>
</dbReference>
<dbReference type="InterPro" id="IPR000719">
    <property type="entry name" value="Prot_kinase_dom"/>
</dbReference>
<feature type="region of interest" description="Disordered" evidence="3">
    <location>
        <begin position="1"/>
        <end position="37"/>
    </location>
</feature>
<name>A0A914WQX1_9BILA</name>
<comment type="subcellular location">
    <subcellularLocation>
        <location evidence="1">Membrane</location>
        <topology evidence="1">Single-pass membrane protein</topology>
    </subcellularLocation>
</comment>
<evidence type="ECO:0000256" key="2">
    <source>
        <dbReference type="PROSITE-ProRule" id="PRU10141"/>
    </source>
</evidence>
<keyword evidence="2" id="KW-0067">ATP-binding</keyword>
<dbReference type="GO" id="GO:0043235">
    <property type="term" value="C:receptor complex"/>
    <property type="evidence" value="ECO:0007669"/>
    <property type="project" value="TreeGrafter"/>
</dbReference>
<dbReference type="PROSITE" id="PS50011">
    <property type="entry name" value="PROTEIN_KINASE_DOM"/>
    <property type="match status" value="1"/>
</dbReference>
<feature type="compositionally biased region" description="Polar residues" evidence="3">
    <location>
        <begin position="26"/>
        <end position="37"/>
    </location>
</feature>
<sequence>MNEEYGESSTNDEEEEEEHTNPNENLSNDNYVSWNAPTQDKHDYGAISGKYEIEPEKLEIFKAIGEGYYSDVHMGLLSLPIGNIPVAVKTAKTKTGAMNAEESEDIRKRQRQILCDSGWADNFQSRREKDLITTSDLLWFALQIARAMEFLAAKNILHRDAAVRNVLLKLDFTAKVADFGLSRKLRENDDGYYIGKEGTAIPILYIAPESLKSGRFAITSEYWSFGVVVWELFTFAEKKPYSELDHYENNEQFYEFLVQHLSSGKRLSIPDNVPRQM</sequence>
<dbReference type="PANTHER" id="PTHR24416:SF600">
    <property type="entry name" value="PDGF- AND VEGF-RECEPTOR RELATED, ISOFORM J"/>
    <property type="match status" value="1"/>
</dbReference>
<dbReference type="Gene3D" id="3.30.200.20">
    <property type="entry name" value="Phosphorylase Kinase, domain 1"/>
    <property type="match status" value="1"/>
</dbReference>
<evidence type="ECO:0000256" key="1">
    <source>
        <dbReference type="ARBA" id="ARBA00004167"/>
    </source>
</evidence>
<dbReference type="SUPFAM" id="SSF56112">
    <property type="entry name" value="Protein kinase-like (PK-like)"/>
    <property type="match status" value="1"/>
</dbReference>
<proteinExistence type="predicted"/>
<reference evidence="6" key="1">
    <citation type="submission" date="2022-11" db="UniProtKB">
        <authorList>
            <consortium name="WormBaseParasite"/>
        </authorList>
    </citation>
    <scope>IDENTIFICATION</scope>
</reference>
<feature type="binding site" evidence="2">
    <location>
        <position position="89"/>
    </location>
    <ligand>
        <name>ATP</name>
        <dbReference type="ChEBI" id="CHEBI:30616"/>
    </ligand>
</feature>
<dbReference type="GO" id="GO:0005886">
    <property type="term" value="C:plasma membrane"/>
    <property type="evidence" value="ECO:0007669"/>
    <property type="project" value="TreeGrafter"/>
</dbReference>
<evidence type="ECO:0000313" key="6">
    <source>
        <dbReference type="WBParaSite" id="PSAMB.scaffold4594size14126.g24724.t1"/>
    </source>
</evidence>
<dbReference type="PRINTS" id="PR00109">
    <property type="entry name" value="TYRKINASE"/>
</dbReference>
<evidence type="ECO:0000259" key="4">
    <source>
        <dbReference type="PROSITE" id="PS50011"/>
    </source>
</evidence>
<dbReference type="Gene3D" id="1.10.510.10">
    <property type="entry name" value="Transferase(Phosphotransferase) domain 1"/>
    <property type="match status" value="1"/>
</dbReference>
<dbReference type="GO" id="GO:0004714">
    <property type="term" value="F:transmembrane receptor protein tyrosine kinase activity"/>
    <property type="evidence" value="ECO:0007669"/>
    <property type="project" value="TreeGrafter"/>
</dbReference>
<dbReference type="WBParaSite" id="PSAMB.scaffold4594size14126.g24724.t1">
    <property type="protein sequence ID" value="PSAMB.scaffold4594size14126.g24724.t1"/>
    <property type="gene ID" value="PSAMB.scaffold4594size14126.g24724"/>
</dbReference>
<dbReference type="PANTHER" id="PTHR24416">
    <property type="entry name" value="TYROSINE-PROTEIN KINASE RECEPTOR"/>
    <property type="match status" value="1"/>
</dbReference>
<dbReference type="InterPro" id="IPR001245">
    <property type="entry name" value="Ser-Thr/Tyr_kinase_cat_dom"/>
</dbReference>
<feature type="compositionally biased region" description="Acidic residues" evidence="3">
    <location>
        <begin position="1"/>
        <end position="18"/>
    </location>
</feature>
<keyword evidence="5" id="KW-1185">Reference proteome</keyword>
<dbReference type="GO" id="GO:0005524">
    <property type="term" value="F:ATP binding"/>
    <property type="evidence" value="ECO:0007669"/>
    <property type="project" value="UniProtKB-UniRule"/>
</dbReference>
<evidence type="ECO:0000313" key="5">
    <source>
        <dbReference type="Proteomes" id="UP000887566"/>
    </source>
</evidence>
<dbReference type="InterPro" id="IPR011009">
    <property type="entry name" value="Kinase-like_dom_sf"/>
</dbReference>
<evidence type="ECO:0000256" key="3">
    <source>
        <dbReference type="SAM" id="MobiDB-lite"/>
    </source>
</evidence>
<keyword evidence="2" id="KW-0547">Nucleotide-binding</keyword>
<dbReference type="PROSITE" id="PS00107">
    <property type="entry name" value="PROTEIN_KINASE_ATP"/>
    <property type="match status" value="1"/>
</dbReference>
<protein>
    <submittedName>
        <fullName evidence="6">Protein kinase domain-containing protein</fullName>
    </submittedName>
</protein>
<dbReference type="InterPro" id="IPR017441">
    <property type="entry name" value="Protein_kinase_ATP_BS"/>
</dbReference>
<feature type="domain" description="Protein kinase" evidence="4">
    <location>
        <begin position="1"/>
        <end position="277"/>
    </location>
</feature>
<accession>A0A914WQX1</accession>
<dbReference type="Pfam" id="PF07714">
    <property type="entry name" value="PK_Tyr_Ser-Thr"/>
    <property type="match status" value="1"/>
</dbReference>
<dbReference type="Proteomes" id="UP000887566">
    <property type="component" value="Unplaced"/>
</dbReference>
<dbReference type="AlphaFoldDB" id="A0A914WQX1"/>